<reference evidence="1" key="1">
    <citation type="journal article" date="2014" name="Front. Microbiol.">
        <title>High frequency of phylogenetically diverse reductive dehalogenase-homologous genes in deep subseafloor sedimentary metagenomes.</title>
        <authorList>
            <person name="Kawai M."/>
            <person name="Futagami T."/>
            <person name="Toyoda A."/>
            <person name="Takaki Y."/>
            <person name="Nishi S."/>
            <person name="Hori S."/>
            <person name="Arai W."/>
            <person name="Tsubouchi T."/>
            <person name="Morono Y."/>
            <person name="Uchiyama I."/>
            <person name="Ito T."/>
            <person name="Fujiyama A."/>
            <person name="Inagaki F."/>
            <person name="Takami H."/>
        </authorList>
    </citation>
    <scope>NUCLEOTIDE SEQUENCE</scope>
    <source>
        <strain evidence="1">Expedition CK06-06</strain>
    </source>
</reference>
<evidence type="ECO:0000313" key="1">
    <source>
        <dbReference type="EMBL" id="GAI54967.1"/>
    </source>
</evidence>
<organism evidence="1">
    <name type="scientific">marine sediment metagenome</name>
    <dbReference type="NCBI Taxonomy" id="412755"/>
    <lineage>
        <taxon>unclassified sequences</taxon>
        <taxon>metagenomes</taxon>
        <taxon>ecological metagenomes</taxon>
    </lineage>
</organism>
<comment type="caution">
    <text evidence="1">The sequence shown here is derived from an EMBL/GenBank/DDBJ whole genome shotgun (WGS) entry which is preliminary data.</text>
</comment>
<feature type="non-terminal residue" evidence="1">
    <location>
        <position position="1"/>
    </location>
</feature>
<name>X1PFA9_9ZZZZ</name>
<gene>
    <name evidence="1" type="ORF">S06H3_64621</name>
</gene>
<sequence length="99" mass="11717">QQSQHGRRLVGTWGNARWITLRPSKPPDADDWENVGYFRKVMWTKNTDPRALQIWKAYKNDTELPEDCNILDNADKANTLETDWTRSSLDNQLLFENFY</sequence>
<dbReference type="EMBL" id="BARV01043225">
    <property type="protein sequence ID" value="GAI54967.1"/>
    <property type="molecule type" value="Genomic_DNA"/>
</dbReference>
<accession>X1PFA9</accession>
<proteinExistence type="predicted"/>
<dbReference type="AlphaFoldDB" id="X1PFA9"/>
<protein>
    <submittedName>
        <fullName evidence="1">Uncharacterized protein</fullName>
    </submittedName>
</protein>